<dbReference type="PROSITE" id="PS50089">
    <property type="entry name" value="ZF_RING_2"/>
    <property type="match status" value="1"/>
</dbReference>
<dbReference type="Pfam" id="PF22586">
    <property type="entry name" value="ANCHR-like_BBOX"/>
    <property type="match status" value="1"/>
</dbReference>
<dbReference type="GO" id="GO:0008270">
    <property type="term" value="F:zinc ion binding"/>
    <property type="evidence" value="ECO:0007669"/>
    <property type="project" value="UniProtKB-KW"/>
</dbReference>
<dbReference type="InterPro" id="IPR011042">
    <property type="entry name" value="6-blade_b-propeller_TolB-like"/>
</dbReference>
<reference evidence="8" key="1">
    <citation type="submission" date="2025-08" db="UniProtKB">
        <authorList>
            <consortium name="RefSeq"/>
        </authorList>
    </citation>
    <scope>IDENTIFICATION</scope>
    <source>
        <tissue evidence="8">Gonads</tissue>
    </source>
</reference>
<evidence type="ECO:0000259" key="6">
    <source>
        <dbReference type="PROSITE" id="PS50119"/>
    </source>
</evidence>
<dbReference type="Pfam" id="PF00097">
    <property type="entry name" value="zf-C3HC4"/>
    <property type="match status" value="1"/>
</dbReference>
<dbReference type="Gene3D" id="2.120.10.30">
    <property type="entry name" value="TolB, C-terminal domain"/>
    <property type="match status" value="1"/>
</dbReference>
<dbReference type="PROSITE" id="PS00518">
    <property type="entry name" value="ZF_RING_1"/>
    <property type="match status" value="1"/>
</dbReference>
<evidence type="ECO:0000256" key="4">
    <source>
        <dbReference type="PROSITE-ProRule" id="PRU00024"/>
    </source>
</evidence>
<name>A0A1S3H7Z2_LINAN</name>
<dbReference type="OMA" id="EWINARI"/>
<dbReference type="InterPro" id="IPR013083">
    <property type="entry name" value="Znf_RING/FYVE/PHD"/>
</dbReference>
<evidence type="ECO:0000256" key="2">
    <source>
        <dbReference type="ARBA" id="ARBA00022771"/>
    </source>
</evidence>
<organism evidence="7 8">
    <name type="scientific">Lingula anatina</name>
    <name type="common">Brachiopod</name>
    <name type="synonym">Lingula unguis</name>
    <dbReference type="NCBI Taxonomy" id="7574"/>
    <lineage>
        <taxon>Eukaryota</taxon>
        <taxon>Metazoa</taxon>
        <taxon>Spiralia</taxon>
        <taxon>Lophotrochozoa</taxon>
        <taxon>Brachiopoda</taxon>
        <taxon>Linguliformea</taxon>
        <taxon>Lingulata</taxon>
        <taxon>Lingulida</taxon>
        <taxon>Linguloidea</taxon>
        <taxon>Lingulidae</taxon>
        <taxon>Lingula</taxon>
    </lineage>
</organism>
<dbReference type="SUPFAM" id="SSF101898">
    <property type="entry name" value="NHL repeat"/>
    <property type="match status" value="1"/>
</dbReference>
<evidence type="ECO:0000256" key="1">
    <source>
        <dbReference type="ARBA" id="ARBA00022723"/>
    </source>
</evidence>
<dbReference type="InterPro" id="IPR017907">
    <property type="entry name" value="Znf_RING_CS"/>
</dbReference>
<dbReference type="RefSeq" id="XP_013381606.2">
    <property type="nucleotide sequence ID" value="XM_013526152.2"/>
</dbReference>
<dbReference type="PROSITE" id="PS50119">
    <property type="entry name" value="ZF_BBOX"/>
    <property type="match status" value="1"/>
</dbReference>
<gene>
    <name evidence="8" type="primary">LOC106152540</name>
</gene>
<evidence type="ECO:0000256" key="3">
    <source>
        <dbReference type="ARBA" id="ARBA00022833"/>
    </source>
</evidence>
<dbReference type="InterPro" id="IPR018957">
    <property type="entry name" value="Znf_C3HC4_RING-type"/>
</dbReference>
<keyword evidence="3" id="KW-0862">Zinc</keyword>
<sequence length="651" mass="72738">MTSNSSLAHAIEKDVLTCVLCKKVFQSPKILECLHTFCEACLEKVIIFTSVDNFKFPCPTCRAECYAPPDRAKGIKDNVFYEKLKRLVQERQNTDEQPVCGLCSEDAITVPATVRCLDCKDFLCGNCEKIHRKIKSSQRHQLFAVEDLGGETYQRELFRHELSFCPKHEETVQEFYCVKCKQPVCIRCKILSHDDHKCVQIEIAAQAQVKEIQDLLQKLATQRERFESTQASLGDVETGLDHQQRDVQFRVDHQRQVLLSRIDQYAKDISNEIDEKFEAEEKHVEAASENVDNMLMAIDGISQISHRLTKDASPAEIVNMKVQCATKIQAILEKSPPTVPEIPKLCFKFSPTTNELLKGGFGYLYLDDGRPSMLNKIRIPLLSRKKERLYSLDASTSGDIIISTFCEKDPALNRIFILDREARAVKQKFGVPNMSSMTYLAASVTSHHKECLVVTDPKQGMIYVFDTAGILISSLICPKALAVSANSKNQPIIQTHGHQDDRIHRLNLNGGVIKSFSDGNAGDDKGVVQLKQLSCSKSNGDILVSDPMNACVRSYSQEGELKFTYTSQGAGSTPSEPFVPFGICTNEKGDIFVTDTNNKTIHRLSSKGEFKELVLTKADGLSSEPMGVVVSGNGQLVVGLQDGWVKVYSYR</sequence>
<evidence type="ECO:0000313" key="8">
    <source>
        <dbReference type="RefSeq" id="XP_013381606.2"/>
    </source>
</evidence>
<dbReference type="OrthoDB" id="10066958at2759"/>
<evidence type="ECO:0000313" key="7">
    <source>
        <dbReference type="Proteomes" id="UP000085678"/>
    </source>
</evidence>
<keyword evidence="7" id="KW-1185">Reference proteome</keyword>
<dbReference type="SMART" id="SM00336">
    <property type="entry name" value="BBOX"/>
    <property type="match status" value="2"/>
</dbReference>
<protein>
    <submittedName>
        <fullName evidence="8">E3 ubiquitin-protein ligase TRIM56</fullName>
    </submittedName>
</protein>
<feature type="domain" description="RING-type" evidence="5">
    <location>
        <begin position="18"/>
        <end position="62"/>
    </location>
</feature>
<dbReference type="InterPro" id="IPR001841">
    <property type="entry name" value="Znf_RING"/>
</dbReference>
<dbReference type="InParanoid" id="A0A1S3H7Z2"/>
<dbReference type="PANTHER" id="PTHR25462">
    <property type="entry name" value="BONUS, ISOFORM C-RELATED"/>
    <property type="match status" value="1"/>
</dbReference>
<dbReference type="KEGG" id="lak:106152540"/>
<dbReference type="SUPFAM" id="SSF57845">
    <property type="entry name" value="B-box zinc-binding domain"/>
    <property type="match status" value="1"/>
</dbReference>
<dbReference type="Gene3D" id="4.10.830.40">
    <property type="match status" value="1"/>
</dbReference>
<keyword evidence="1" id="KW-0479">Metal-binding</keyword>
<dbReference type="Gene3D" id="3.30.160.60">
    <property type="entry name" value="Classic Zinc Finger"/>
    <property type="match status" value="1"/>
</dbReference>
<proteinExistence type="predicted"/>
<evidence type="ECO:0000259" key="5">
    <source>
        <dbReference type="PROSITE" id="PS50089"/>
    </source>
</evidence>
<dbReference type="Pfam" id="PF00643">
    <property type="entry name" value="zf-B_box"/>
    <property type="match status" value="1"/>
</dbReference>
<dbReference type="AlphaFoldDB" id="A0A1S3H7Z2"/>
<dbReference type="Proteomes" id="UP000085678">
    <property type="component" value="Unplaced"/>
</dbReference>
<dbReference type="CDD" id="cd19756">
    <property type="entry name" value="Bbox2"/>
    <property type="match status" value="1"/>
</dbReference>
<dbReference type="InterPro" id="IPR000315">
    <property type="entry name" value="Znf_B-box"/>
</dbReference>
<dbReference type="InterPro" id="IPR047153">
    <property type="entry name" value="TRIM45/56/19-like"/>
</dbReference>
<accession>A0A1S3H7Z2</accession>
<dbReference type="GeneID" id="106152540"/>
<dbReference type="PANTHER" id="PTHR25462:SF296">
    <property type="entry name" value="MEIOTIC P26, ISOFORM F"/>
    <property type="match status" value="1"/>
</dbReference>
<keyword evidence="2 4" id="KW-0863">Zinc-finger</keyword>
<dbReference type="SMART" id="SM00184">
    <property type="entry name" value="RING"/>
    <property type="match status" value="1"/>
</dbReference>
<dbReference type="SUPFAM" id="SSF57850">
    <property type="entry name" value="RING/U-box"/>
    <property type="match status" value="1"/>
</dbReference>
<dbReference type="CDD" id="cd19757">
    <property type="entry name" value="Bbox1"/>
    <property type="match status" value="1"/>
</dbReference>
<feature type="domain" description="B box-type" evidence="6">
    <location>
        <begin position="160"/>
        <end position="201"/>
    </location>
</feature>
<dbReference type="Gene3D" id="3.30.40.10">
    <property type="entry name" value="Zinc/RING finger domain, C3HC4 (zinc finger)"/>
    <property type="match status" value="1"/>
</dbReference>